<dbReference type="GO" id="GO:0003700">
    <property type="term" value="F:DNA-binding transcription factor activity"/>
    <property type="evidence" value="ECO:0007669"/>
    <property type="project" value="InterPro"/>
</dbReference>
<keyword evidence="2" id="KW-0805">Transcription regulation</keyword>
<evidence type="ECO:0000313" key="8">
    <source>
        <dbReference type="EMBL" id="PMS33772.1"/>
    </source>
</evidence>
<evidence type="ECO:0000256" key="2">
    <source>
        <dbReference type="ARBA" id="ARBA00023015"/>
    </source>
</evidence>
<dbReference type="PROSITE" id="PS50931">
    <property type="entry name" value="HTH_LYSR"/>
    <property type="match status" value="1"/>
</dbReference>
<accession>A0A2N7WWS1</accession>
<feature type="domain" description="HTH lysR-type" evidence="6">
    <location>
        <begin position="1"/>
        <end position="58"/>
    </location>
</feature>
<keyword evidence="3" id="KW-0238">DNA-binding</keyword>
<sequence>MDLDRLKLFVQVAEAGSLSKAAVLLDSVQSAISRQIATLEAEAGRRLFDRTGRGVALTEFGKRLFPEIKALVLEAERVESLMQGKDELPAGDVRIGLMPSVSELLVAALFKRIREKFPAIRLRIFEGSNGQLDEWVSNGRIDMAVLYRYGKSVKRGEDVLFEVDTYLVGPPGDPLTTQSTVDFERLDGLPLVLPGAPNGLRVALDQIARRQREGFALSVVLEADSLPIQRSMASHGEAYAVHGGVVVWRDVKAGIVSASRIVNPEMRRSMVLATTTQHPLTLASRETATIVRGIAQEYAGAGTFDTPQPDHSKP</sequence>
<evidence type="ECO:0000256" key="4">
    <source>
        <dbReference type="ARBA" id="ARBA00023159"/>
    </source>
</evidence>
<keyword evidence="4" id="KW-0010">Activator</keyword>
<dbReference type="GO" id="GO:2000142">
    <property type="term" value="P:regulation of DNA-templated transcription initiation"/>
    <property type="evidence" value="ECO:0007669"/>
    <property type="project" value="TreeGrafter"/>
</dbReference>
<dbReference type="EMBL" id="PNXY01000002">
    <property type="protein sequence ID" value="PMS33772.1"/>
    <property type="molecule type" value="Genomic_DNA"/>
</dbReference>
<evidence type="ECO:0000256" key="3">
    <source>
        <dbReference type="ARBA" id="ARBA00023125"/>
    </source>
</evidence>
<reference evidence="7 10" key="2">
    <citation type="submission" date="2020-04" db="EMBL/GenBank/DDBJ databases">
        <authorList>
            <person name="De Canck E."/>
        </authorList>
    </citation>
    <scope>NUCLEOTIDE SEQUENCE [LARGE SCALE GENOMIC DNA]</scope>
    <source>
        <strain evidence="7 10">LMG 27174</strain>
    </source>
</reference>
<evidence type="ECO:0000313" key="9">
    <source>
        <dbReference type="Proteomes" id="UP000235659"/>
    </source>
</evidence>
<protein>
    <submittedName>
        <fullName evidence="8">LysR family transcriptional regulator</fullName>
    </submittedName>
</protein>
<comment type="similarity">
    <text evidence="1">Belongs to the LysR transcriptional regulatory family.</text>
</comment>
<proteinExistence type="inferred from homology"/>
<dbReference type="InterPro" id="IPR036390">
    <property type="entry name" value="WH_DNA-bd_sf"/>
</dbReference>
<gene>
    <name evidence="8" type="ORF">C0Z16_04385</name>
    <name evidence="7" type="ORF">LMG27174_02054</name>
</gene>
<dbReference type="FunFam" id="1.10.10.10:FF:000001">
    <property type="entry name" value="LysR family transcriptional regulator"/>
    <property type="match status" value="1"/>
</dbReference>
<keyword evidence="9" id="KW-1185">Reference proteome</keyword>
<dbReference type="InterPro" id="IPR000847">
    <property type="entry name" value="LysR_HTH_N"/>
</dbReference>
<dbReference type="SUPFAM" id="SSF46785">
    <property type="entry name" value="Winged helix' DNA-binding domain"/>
    <property type="match status" value="1"/>
</dbReference>
<organism evidence="7 10">
    <name type="scientific">Paraburkholderia rhynchosiae</name>
    <dbReference type="NCBI Taxonomy" id="487049"/>
    <lineage>
        <taxon>Bacteria</taxon>
        <taxon>Pseudomonadati</taxon>
        <taxon>Pseudomonadota</taxon>
        <taxon>Betaproteobacteria</taxon>
        <taxon>Burkholderiales</taxon>
        <taxon>Burkholderiaceae</taxon>
        <taxon>Paraburkholderia</taxon>
    </lineage>
</organism>
<evidence type="ECO:0000313" key="10">
    <source>
        <dbReference type="Proteomes" id="UP000494205"/>
    </source>
</evidence>
<dbReference type="EMBL" id="CADIJZ010000006">
    <property type="protein sequence ID" value="CAB3669094.1"/>
    <property type="molecule type" value="Genomic_DNA"/>
</dbReference>
<dbReference type="PANTHER" id="PTHR30293:SF0">
    <property type="entry name" value="NITROGEN ASSIMILATION REGULATORY PROTEIN NAC"/>
    <property type="match status" value="1"/>
</dbReference>
<dbReference type="InterPro" id="IPR005119">
    <property type="entry name" value="LysR_subst-bd"/>
</dbReference>
<dbReference type="InterPro" id="IPR036388">
    <property type="entry name" value="WH-like_DNA-bd_sf"/>
</dbReference>
<dbReference type="Proteomes" id="UP000235659">
    <property type="component" value="Unassembled WGS sequence"/>
</dbReference>
<dbReference type="Gene3D" id="3.40.190.10">
    <property type="entry name" value="Periplasmic binding protein-like II"/>
    <property type="match status" value="2"/>
</dbReference>
<dbReference type="OrthoDB" id="8587114at2"/>
<evidence type="ECO:0000313" key="7">
    <source>
        <dbReference type="EMBL" id="CAB3669094.1"/>
    </source>
</evidence>
<keyword evidence="5" id="KW-0804">Transcription</keyword>
<dbReference type="AlphaFoldDB" id="A0A2N7WWS1"/>
<dbReference type="PANTHER" id="PTHR30293">
    <property type="entry name" value="TRANSCRIPTIONAL REGULATORY PROTEIN NAC-RELATED"/>
    <property type="match status" value="1"/>
</dbReference>
<dbReference type="Gene3D" id="1.10.10.10">
    <property type="entry name" value="Winged helix-like DNA-binding domain superfamily/Winged helix DNA-binding domain"/>
    <property type="match status" value="1"/>
</dbReference>
<evidence type="ECO:0000256" key="1">
    <source>
        <dbReference type="ARBA" id="ARBA00009437"/>
    </source>
</evidence>
<name>A0A2N7WWS1_9BURK</name>
<dbReference type="Pfam" id="PF00126">
    <property type="entry name" value="HTH_1"/>
    <property type="match status" value="1"/>
</dbReference>
<dbReference type="Proteomes" id="UP000494205">
    <property type="component" value="Unassembled WGS sequence"/>
</dbReference>
<evidence type="ECO:0000256" key="5">
    <source>
        <dbReference type="ARBA" id="ARBA00023163"/>
    </source>
</evidence>
<evidence type="ECO:0000259" key="6">
    <source>
        <dbReference type="PROSITE" id="PS50931"/>
    </source>
</evidence>
<dbReference type="SUPFAM" id="SSF53850">
    <property type="entry name" value="Periplasmic binding protein-like II"/>
    <property type="match status" value="1"/>
</dbReference>
<dbReference type="Pfam" id="PF03466">
    <property type="entry name" value="LysR_substrate"/>
    <property type="match status" value="1"/>
</dbReference>
<reference evidence="8 9" key="1">
    <citation type="submission" date="2018-01" db="EMBL/GenBank/DDBJ databases">
        <title>Whole genome analyses suggest that Burkholderia sensu lato contains two further novel genera in the rhizoxinica-symbiotica group Mycetohabitans gen. nov., and Trinickia gen. nov.: implications for the evolution of diazotrophy and nodulation in the Burkholderiaceae.</title>
        <authorList>
            <person name="Estrada-de los Santos P."/>
            <person name="Palmer M."/>
            <person name="Chavez-Ramirez B."/>
            <person name="Beukes C."/>
            <person name="Steenkamp E.T."/>
            <person name="Hirsch A.M."/>
            <person name="Manyaka P."/>
            <person name="Maluk M."/>
            <person name="Lafos M."/>
            <person name="Crook M."/>
            <person name="Gross E."/>
            <person name="Simon M.F."/>
            <person name="Bueno dos Reis Junior F."/>
            <person name="Poole P.S."/>
            <person name="Venter S.N."/>
            <person name="James E.K."/>
        </authorList>
    </citation>
    <scope>NUCLEOTIDE SEQUENCE [LARGE SCALE GENOMIC DNA]</scope>
    <source>
        <strain evidence="8 9">WSM 3937</strain>
    </source>
</reference>
<dbReference type="RefSeq" id="WP_102630943.1">
    <property type="nucleotide sequence ID" value="NZ_CADIJZ010000006.1"/>
</dbReference>
<dbReference type="GO" id="GO:0003677">
    <property type="term" value="F:DNA binding"/>
    <property type="evidence" value="ECO:0007669"/>
    <property type="project" value="UniProtKB-KW"/>
</dbReference>